<organism evidence="5 6">
    <name type="scientific">Allorhizobium taibaishanense</name>
    <dbReference type="NCBI Taxonomy" id="887144"/>
    <lineage>
        <taxon>Bacteria</taxon>
        <taxon>Pseudomonadati</taxon>
        <taxon>Pseudomonadota</taxon>
        <taxon>Alphaproteobacteria</taxon>
        <taxon>Hyphomicrobiales</taxon>
        <taxon>Rhizobiaceae</taxon>
        <taxon>Rhizobium/Agrobacterium group</taxon>
        <taxon>Allorhizobium</taxon>
    </lineage>
</organism>
<gene>
    <name evidence="5" type="ORF">BJF91_04140</name>
</gene>
<evidence type="ECO:0000313" key="6">
    <source>
        <dbReference type="Proteomes" id="UP000185598"/>
    </source>
</evidence>
<name>A0A1Q8ZZU9_9HYPH</name>
<dbReference type="GO" id="GO:0042597">
    <property type="term" value="C:periplasmic space"/>
    <property type="evidence" value="ECO:0007669"/>
    <property type="project" value="UniProtKB-SubCell"/>
</dbReference>
<comment type="caution">
    <text evidence="5">The sequence shown here is derived from an EMBL/GenBank/DDBJ whole genome shotgun (WGS) entry which is preliminary data.</text>
</comment>
<dbReference type="CDD" id="cd01072">
    <property type="entry name" value="PBP2_SMa0082_like"/>
    <property type="match status" value="1"/>
</dbReference>
<comment type="subcellular location">
    <subcellularLocation>
        <location evidence="1">Periplasm</location>
    </subcellularLocation>
</comment>
<dbReference type="Pfam" id="PF00497">
    <property type="entry name" value="SBP_bac_3"/>
    <property type="match status" value="1"/>
</dbReference>
<evidence type="ECO:0000256" key="3">
    <source>
        <dbReference type="SAM" id="SignalP"/>
    </source>
</evidence>
<dbReference type="PANTHER" id="PTHR35936">
    <property type="entry name" value="MEMBRANE-BOUND LYTIC MUREIN TRANSGLYCOSYLASE F"/>
    <property type="match status" value="1"/>
</dbReference>
<dbReference type="EMBL" id="MKIN01000027">
    <property type="protein sequence ID" value="OLP47845.1"/>
    <property type="molecule type" value="Genomic_DNA"/>
</dbReference>
<dbReference type="Proteomes" id="UP000185598">
    <property type="component" value="Unassembled WGS sequence"/>
</dbReference>
<evidence type="ECO:0000256" key="2">
    <source>
        <dbReference type="ARBA" id="ARBA00022729"/>
    </source>
</evidence>
<evidence type="ECO:0000313" key="5">
    <source>
        <dbReference type="EMBL" id="OLP47845.1"/>
    </source>
</evidence>
<feature type="signal peptide" evidence="3">
    <location>
        <begin position="1"/>
        <end position="25"/>
    </location>
</feature>
<reference evidence="5 6" key="1">
    <citation type="submission" date="2016-09" db="EMBL/GenBank/DDBJ databases">
        <title>Rhizobium oryziradicis sp. nov., isolated from the root of rice.</title>
        <authorList>
            <person name="Zhao J."/>
            <person name="Zhang X."/>
        </authorList>
    </citation>
    <scope>NUCLEOTIDE SEQUENCE [LARGE SCALE GENOMIC DNA]</scope>
    <source>
        <strain evidence="5 6">14971</strain>
    </source>
</reference>
<keyword evidence="6" id="KW-1185">Reference proteome</keyword>
<dbReference type="OrthoDB" id="6192933at2"/>
<dbReference type="AlphaFoldDB" id="A0A1Q8ZZU9"/>
<dbReference type="STRING" id="887144.BJF91_04140"/>
<feature type="domain" description="Solute-binding protein family 3/N-terminal" evidence="4">
    <location>
        <begin position="36"/>
        <end position="256"/>
    </location>
</feature>
<protein>
    <submittedName>
        <fullName evidence="5">Amino acid ABC transporter substrate-binding protein</fullName>
    </submittedName>
</protein>
<dbReference type="SUPFAM" id="SSF53850">
    <property type="entry name" value="Periplasmic binding protein-like II"/>
    <property type="match status" value="1"/>
</dbReference>
<dbReference type="SMART" id="SM00062">
    <property type="entry name" value="PBPb"/>
    <property type="match status" value="1"/>
</dbReference>
<dbReference type="Gene3D" id="3.40.190.10">
    <property type="entry name" value="Periplasmic binding protein-like II"/>
    <property type="match status" value="2"/>
</dbReference>
<feature type="chain" id="PRO_5012706058" evidence="3">
    <location>
        <begin position="26"/>
        <end position="261"/>
    </location>
</feature>
<evidence type="ECO:0000259" key="4">
    <source>
        <dbReference type="SMART" id="SM00062"/>
    </source>
</evidence>
<evidence type="ECO:0000256" key="1">
    <source>
        <dbReference type="ARBA" id="ARBA00004418"/>
    </source>
</evidence>
<keyword evidence="2 3" id="KW-0732">Signal</keyword>
<dbReference type="InterPro" id="IPR001638">
    <property type="entry name" value="Solute-binding_3/MltF_N"/>
</dbReference>
<sequence length="261" mass="27495">MMHRRTLLALGLSLATFAAALPAHADALKDITARGTLKVAVPQDFPPFGSVGTDMQPVGYDIDTAALIAKQMGVKLELVPVTSANRIPYLQTNKVDLVISSLGKNPDREKVIDFSIAYAPFYNGVFAPADAAIKSAADLAGKTVGVTRGAVEDLELTKVAPSDAVIKRYEDNNGTISAFLSGQVDAVATGNVVAAAILAKNPPKRPEPKFLIKNSPCFIGFNKNEPALAEKLDSIIKSAKADGSLSKISEKWLGAPLPADL</sequence>
<proteinExistence type="predicted"/>
<accession>A0A1Q8ZZU9</accession>
<dbReference type="PANTHER" id="PTHR35936:SF37">
    <property type="entry name" value="AMINO ACID ABC TRANSPORTER SUBSTRATE-BINDING PROTEIN"/>
    <property type="match status" value="1"/>
</dbReference>